<sequence length="93" mass="10686">MGLPDLRLLKIKMINPETKIMTEKIPKLAKSLMTLFTALALWWLIKLMIKAWLYPLWNLPPDSDIGSVFAVTFSSIVAYRLVYGKQKSEDKSD</sequence>
<gene>
    <name evidence="1" type="ORF">GJU80_06400</name>
</gene>
<evidence type="ECO:0000313" key="2">
    <source>
        <dbReference type="Proteomes" id="UP000486297"/>
    </source>
</evidence>
<organism evidence="1 2">
    <name type="scientific">Neisseria brasiliensis</name>
    <dbReference type="NCBI Taxonomy" id="2666100"/>
    <lineage>
        <taxon>Bacteria</taxon>
        <taxon>Pseudomonadati</taxon>
        <taxon>Pseudomonadota</taxon>
        <taxon>Betaproteobacteria</taxon>
        <taxon>Neisseriales</taxon>
        <taxon>Neisseriaceae</taxon>
        <taxon>Neisseria</taxon>
    </lineage>
</organism>
<dbReference type="RefSeq" id="WP_154143243.1">
    <property type="nucleotide sequence ID" value="NZ_CP046027.1"/>
</dbReference>
<comment type="caution">
    <text evidence="1">The sequence shown here is derived from an EMBL/GenBank/DDBJ whole genome shotgun (WGS) entry which is preliminary data.</text>
</comment>
<dbReference type="Proteomes" id="UP000486297">
    <property type="component" value="Unassembled WGS sequence"/>
</dbReference>
<dbReference type="AlphaFoldDB" id="A0A5Q3RZG0"/>
<dbReference type="EMBL" id="WJXO01000001">
    <property type="protein sequence ID" value="MRN38126.1"/>
    <property type="molecule type" value="Genomic_DNA"/>
</dbReference>
<reference evidence="1" key="1">
    <citation type="journal article" name="Emerg. Infect. Dis.">
        <title>Two cases of a newly characterized neisseria species.</title>
        <authorList>
            <person name="Mustapha M."/>
            <person name="Lemos A.P.S."/>
            <person name="Harrison L.H."/>
            <person name="Vantyne D."/>
            <person name="Sacchi C.T."/>
        </authorList>
    </citation>
    <scope>NUCLEOTIDE SEQUENCE</scope>
    <source>
        <strain evidence="1">N.95.16</strain>
    </source>
</reference>
<accession>A0A5Q3RZG0</accession>
<protein>
    <submittedName>
        <fullName evidence="1">Uncharacterized protein</fullName>
    </submittedName>
</protein>
<keyword evidence="2" id="KW-1185">Reference proteome</keyword>
<evidence type="ECO:0000313" key="1">
    <source>
        <dbReference type="EMBL" id="MRN38126.1"/>
    </source>
</evidence>
<name>A0A5Q3RZG0_9NEIS</name>
<proteinExistence type="predicted"/>